<keyword evidence="7 8" id="KW-0472">Membrane</keyword>
<dbReference type="Proteomes" id="UP000694867">
    <property type="component" value="Unplaced"/>
</dbReference>
<dbReference type="PANTHER" id="PTHR12154:SF4">
    <property type="entry name" value="UDP-N-ACETYLGLUCOSAMINE TRANSFERASE SUBUNIT ALG14 HOMOLOG"/>
    <property type="match status" value="1"/>
</dbReference>
<evidence type="ECO:0000256" key="1">
    <source>
        <dbReference type="ARBA" id="ARBA00004389"/>
    </source>
</evidence>
<gene>
    <name evidence="10" type="primary">LOC100905339</name>
</gene>
<keyword evidence="10" id="KW-0808">Transferase</keyword>
<evidence type="ECO:0000256" key="4">
    <source>
        <dbReference type="ARBA" id="ARBA00022692"/>
    </source>
</evidence>
<accession>A0AAJ6VYM6</accession>
<dbReference type="GO" id="GO:0043541">
    <property type="term" value="C:UDP-N-acetylglucosamine transferase complex"/>
    <property type="evidence" value="ECO:0007669"/>
    <property type="project" value="TreeGrafter"/>
</dbReference>
<evidence type="ECO:0000313" key="9">
    <source>
        <dbReference type="Proteomes" id="UP000694867"/>
    </source>
</evidence>
<dbReference type="Gene3D" id="3.40.50.2000">
    <property type="entry name" value="Glycogen Phosphorylase B"/>
    <property type="match status" value="1"/>
</dbReference>
<comment type="subcellular location">
    <subcellularLocation>
        <location evidence="1">Endoplasmic reticulum membrane</location>
        <topology evidence="1">Single-pass membrane protein</topology>
    </subcellularLocation>
</comment>
<evidence type="ECO:0000256" key="6">
    <source>
        <dbReference type="ARBA" id="ARBA00022989"/>
    </source>
</evidence>
<keyword evidence="4 8" id="KW-0812">Transmembrane</keyword>
<dbReference type="Pfam" id="PF08660">
    <property type="entry name" value="Alg14"/>
    <property type="match status" value="1"/>
</dbReference>
<dbReference type="GeneID" id="100905339"/>
<keyword evidence="6 8" id="KW-1133">Transmembrane helix</keyword>
<name>A0AAJ6VYM6_9ACAR</name>
<dbReference type="AlphaFoldDB" id="A0AAJ6VYM6"/>
<dbReference type="RefSeq" id="XP_003744308.1">
    <property type="nucleotide sequence ID" value="XM_003744260.1"/>
</dbReference>
<protein>
    <recommendedName>
        <fullName evidence="3">UDP-N-acetylglucosamine transferase subunit ALG14</fullName>
    </recommendedName>
</protein>
<comment type="similarity">
    <text evidence="2">Belongs to the ALG14 family.</text>
</comment>
<feature type="transmembrane region" description="Helical" evidence="8">
    <location>
        <begin position="164"/>
        <end position="187"/>
    </location>
</feature>
<proteinExistence type="inferred from homology"/>
<keyword evidence="9" id="KW-1185">Reference proteome</keyword>
<organism evidence="9 10">
    <name type="scientific">Galendromus occidentalis</name>
    <name type="common">western predatory mite</name>
    <dbReference type="NCBI Taxonomy" id="34638"/>
    <lineage>
        <taxon>Eukaryota</taxon>
        <taxon>Metazoa</taxon>
        <taxon>Ecdysozoa</taxon>
        <taxon>Arthropoda</taxon>
        <taxon>Chelicerata</taxon>
        <taxon>Arachnida</taxon>
        <taxon>Acari</taxon>
        <taxon>Parasitiformes</taxon>
        <taxon>Mesostigmata</taxon>
        <taxon>Gamasina</taxon>
        <taxon>Phytoseioidea</taxon>
        <taxon>Phytoseiidae</taxon>
        <taxon>Typhlodrominae</taxon>
        <taxon>Galendromus</taxon>
    </lineage>
</organism>
<evidence type="ECO:0000313" key="10">
    <source>
        <dbReference type="RefSeq" id="XP_003744308.1"/>
    </source>
</evidence>
<dbReference type="InterPro" id="IPR013969">
    <property type="entry name" value="Oligosacch_biosynth_Alg14"/>
</dbReference>
<evidence type="ECO:0000256" key="2">
    <source>
        <dbReference type="ARBA" id="ARBA00009731"/>
    </source>
</evidence>
<dbReference type="CTD" id="199857"/>
<evidence type="ECO:0000256" key="5">
    <source>
        <dbReference type="ARBA" id="ARBA00022824"/>
    </source>
</evidence>
<evidence type="ECO:0000256" key="7">
    <source>
        <dbReference type="ARBA" id="ARBA00023136"/>
    </source>
</evidence>
<dbReference type="GO" id="GO:0006488">
    <property type="term" value="P:dolichol-linked oligosaccharide biosynthetic process"/>
    <property type="evidence" value="ECO:0007669"/>
    <property type="project" value="InterPro"/>
</dbReference>
<dbReference type="PANTHER" id="PTHR12154">
    <property type="entry name" value="GLYCOSYL TRANSFERASE-RELATED"/>
    <property type="match status" value="1"/>
</dbReference>
<dbReference type="KEGG" id="goe:100905339"/>
<sequence length="240" mass="27540">MEPPSDVHEAPQTDGFAETPLFSGTEWLEWGSNAQYGLWLLVFLFLRVVITFMRLTNTKFKRNVKKPCKAMIVLGSGGHTSEMLRLIEGVSKLLYTPRIYVHADTDKLSSFKVTQAEGRRKDFCVRSISRLREVHQSLISVPITAIRPFLQAPWILLWDRPDVLLVNGPGTCIPLVLWSFIFGVLCLKRPVVVFVESFCRVETLSLTAKVVKPFIDRLIVQWRPLHEKYKKSTRYHGLLV</sequence>
<evidence type="ECO:0000256" key="3">
    <source>
        <dbReference type="ARBA" id="ARBA00017467"/>
    </source>
</evidence>
<dbReference type="GO" id="GO:0004577">
    <property type="term" value="F:N-acetylglucosaminyldiphosphodolichol N-acetylglucosaminyltransferase activity"/>
    <property type="evidence" value="ECO:0007669"/>
    <property type="project" value="TreeGrafter"/>
</dbReference>
<feature type="transmembrane region" description="Helical" evidence="8">
    <location>
        <begin position="36"/>
        <end position="56"/>
    </location>
</feature>
<keyword evidence="5" id="KW-0256">Endoplasmic reticulum</keyword>
<evidence type="ECO:0000256" key="8">
    <source>
        <dbReference type="SAM" id="Phobius"/>
    </source>
</evidence>
<reference evidence="10" key="1">
    <citation type="submission" date="2025-08" db="UniProtKB">
        <authorList>
            <consortium name="RefSeq"/>
        </authorList>
    </citation>
    <scope>IDENTIFICATION</scope>
</reference>